<dbReference type="Proteomes" id="UP000288947">
    <property type="component" value="Chromosome"/>
</dbReference>
<organism evidence="2 3">
    <name type="scientific">Fervidobacterium changbaicum</name>
    <dbReference type="NCBI Taxonomy" id="310769"/>
    <lineage>
        <taxon>Bacteria</taxon>
        <taxon>Thermotogati</taxon>
        <taxon>Thermotogota</taxon>
        <taxon>Thermotogae</taxon>
        <taxon>Thermotogales</taxon>
        <taxon>Fervidobacteriaceae</taxon>
        <taxon>Fervidobacterium</taxon>
    </lineage>
</organism>
<sequence length="362" mass="42495">MSLFNFKQDKGMLFENYLDKETLVQMYTASRKKWTKYGGYNMNNMLTRLVECRRSVFKPIFVEITNKEWLYRLKEETRNSLMIEGIFVDEDELDRALNTNYKSASEVVNYFKTARFFYNLAFEYSKTQEKLLTVALVRTCHRMLFDGLIQNESRLGNFRYGPIKITGAKIKPSEYDIADWVKLWIRYVEYAYQKHPVHEATARTHVLFESIHPFEDGNGRIGRILTNTILIYYGYLNIVVKGMDDSERMEYIKALESAEKGIRKLFRESANDQTPEKIDAMFSTEDTKPLARMIAYSLIEAFDREICSANRDKLVKVDEFANQIGKSADAVRKMIERKQLIAIKPEGRWLVYPQLLSDCTIE</sequence>
<dbReference type="InterPro" id="IPR040198">
    <property type="entry name" value="Fido_containing"/>
</dbReference>
<dbReference type="Pfam" id="PF02661">
    <property type="entry name" value="Fic"/>
    <property type="match status" value="1"/>
</dbReference>
<dbReference type="InterPro" id="IPR036597">
    <property type="entry name" value="Fido-like_dom_sf"/>
</dbReference>
<accession>A0ABX5QTR1</accession>
<evidence type="ECO:0000313" key="2">
    <source>
        <dbReference type="EMBL" id="QAV33784.1"/>
    </source>
</evidence>
<feature type="domain" description="Fido" evidence="1">
    <location>
        <begin position="132"/>
        <end position="271"/>
    </location>
</feature>
<reference evidence="2 3" key="1">
    <citation type="submission" date="2018-01" db="EMBL/GenBank/DDBJ databases">
        <title>The whole genome sequencing and assembly of Fervidobacterium changbaicum CBS-1 strain.</title>
        <authorList>
            <person name="Kim J.-Y."/>
            <person name="Park M.-K."/>
            <person name="Yi H."/>
            <person name="Bahn Y.-S."/>
            <person name="Kim J.F."/>
            <person name="Lee D.-W."/>
        </authorList>
    </citation>
    <scope>NUCLEOTIDE SEQUENCE [LARGE SCALE GENOMIC DNA]</scope>
    <source>
        <strain evidence="2 3">CBS-1</strain>
    </source>
</reference>
<evidence type="ECO:0000313" key="3">
    <source>
        <dbReference type="Proteomes" id="UP000288947"/>
    </source>
</evidence>
<dbReference type="SUPFAM" id="SSF140931">
    <property type="entry name" value="Fic-like"/>
    <property type="match status" value="1"/>
</dbReference>
<dbReference type="PROSITE" id="PS51459">
    <property type="entry name" value="FIDO"/>
    <property type="match status" value="1"/>
</dbReference>
<dbReference type="PANTHER" id="PTHR13504">
    <property type="entry name" value="FIDO DOMAIN-CONTAINING PROTEIN DDB_G0283145"/>
    <property type="match status" value="1"/>
</dbReference>
<keyword evidence="3" id="KW-1185">Reference proteome</keyword>
<dbReference type="Gene3D" id="1.10.3290.10">
    <property type="entry name" value="Fido-like domain"/>
    <property type="match status" value="1"/>
</dbReference>
<proteinExistence type="predicted"/>
<dbReference type="PANTHER" id="PTHR13504:SF38">
    <property type="entry name" value="FIDO DOMAIN-CONTAINING PROTEIN"/>
    <property type="match status" value="1"/>
</dbReference>
<gene>
    <name evidence="2" type="ORF">CBS1_08700</name>
</gene>
<evidence type="ECO:0000259" key="1">
    <source>
        <dbReference type="PROSITE" id="PS51459"/>
    </source>
</evidence>
<dbReference type="EMBL" id="CP026721">
    <property type="protein sequence ID" value="QAV33784.1"/>
    <property type="molecule type" value="Genomic_DNA"/>
</dbReference>
<dbReference type="InterPro" id="IPR003812">
    <property type="entry name" value="Fido"/>
</dbReference>
<protein>
    <submittedName>
        <fullName evidence="2">Fic family protein</fullName>
    </submittedName>
</protein>
<name>A0ABX5QTR1_9BACT</name>